<organism evidence="2 3">
    <name type="scientific">Rhodoglobus vestalii</name>
    <dbReference type="NCBI Taxonomy" id="193384"/>
    <lineage>
        <taxon>Bacteria</taxon>
        <taxon>Bacillati</taxon>
        <taxon>Actinomycetota</taxon>
        <taxon>Actinomycetes</taxon>
        <taxon>Micrococcales</taxon>
        <taxon>Microbacteriaceae</taxon>
        <taxon>Rhodoglobus</taxon>
    </lineage>
</organism>
<keyword evidence="1" id="KW-0175">Coiled coil</keyword>
<evidence type="ECO:0000256" key="1">
    <source>
        <dbReference type="SAM" id="Coils"/>
    </source>
</evidence>
<sequence>MSEDNERLLNALRQERAARRIAELRASAAEEPLKQLRKFAVNLTTEIDEILENIRSTTQKEEPKS</sequence>
<keyword evidence="3" id="KW-1185">Reference proteome</keyword>
<feature type="coiled-coil region" evidence="1">
    <location>
        <begin position="33"/>
        <end position="60"/>
    </location>
</feature>
<protein>
    <submittedName>
        <fullName evidence="2">Uncharacterized protein</fullName>
    </submittedName>
</protein>
<accession>A0A8H2KBQ9</accession>
<gene>
    <name evidence="2" type="ORF">FB472_1957</name>
</gene>
<evidence type="ECO:0000313" key="3">
    <source>
        <dbReference type="Proteomes" id="UP000316560"/>
    </source>
</evidence>
<evidence type="ECO:0000313" key="2">
    <source>
        <dbReference type="EMBL" id="TQO20326.1"/>
    </source>
</evidence>
<dbReference type="Proteomes" id="UP000316560">
    <property type="component" value="Unassembled WGS sequence"/>
</dbReference>
<reference evidence="2 3" key="1">
    <citation type="submission" date="2019-06" db="EMBL/GenBank/DDBJ databases">
        <title>Sequencing the genomes of 1000 actinobacteria strains.</title>
        <authorList>
            <person name="Klenk H.-P."/>
        </authorList>
    </citation>
    <scope>NUCLEOTIDE SEQUENCE [LARGE SCALE GENOMIC DNA]</scope>
    <source>
        <strain evidence="2 3">DSM 21947</strain>
    </source>
</reference>
<dbReference type="RefSeq" id="WP_141990685.1">
    <property type="nucleotide sequence ID" value="NZ_VFRA01000001.1"/>
</dbReference>
<proteinExistence type="predicted"/>
<dbReference type="AlphaFoldDB" id="A0A8H2KBQ9"/>
<name>A0A8H2KBQ9_9MICO</name>
<dbReference type="EMBL" id="VFRA01000001">
    <property type="protein sequence ID" value="TQO20326.1"/>
    <property type="molecule type" value="Genomic_DNA"/>
</dbReference>
<comment type="caution">
    <text evidence="2">The sequence shown here is derived from an EMBL/GenBank/DDBJ whole genome shotgun (WGS) entry which is preliminary data.</text>
</comment>